<proteinExistence type="predicted"/>
<dbReference type="RefSeq" id="YP_010064741.1">
    <property type="nucleotide sequence ID" value="NC_054894.1"/>
</dbReference>
<accession>A0A5B8RLJ3</accession>
<dbReference type="EMBL" id="MN019128">
    <property type="protein sequence ID" value="QEA09656.1"/>
    <property type="molecule type" value="Genomic_DNA"/>
</dbReference>
<dbReference type="GeneID" id="65053197"/>
<reference evidence="2 3" key="1">
    <citation type="submission" date="2019-06" db="EMBL/GenBank/DDBJ databases">
        <authorList>
            <person name="Li Q."/>
            <person name="Teng T."/>
        </authorList>
    </citation>
    <scope>NUCLEOTIDE SEQUENCE [LARGE SCALE GENOMIC DNA]</scope>
</reference>
<feature type="compositionally biased region" description="Low complexity" evidence="1">
    <location>
        <begin position="103"/>
        <end position="125"/>
    </location>
</feature>
<dbReference type="InterPro" id="IPR012340">
    <property type="entry name" value="NA-bd_OB-fold"/>
</dbReference>
<evidence type="ECO:0000256" key="1">
    <source>
        <dbReference type="SAM" id="MobiDB-lite"/>
    </source>
</evidence>
<dbReference type="SUPFAM" id="SSF50249">
    <property type="entry name" value="Nucleic acid-binding proteins"/>
    <property type="match status" value="1"/>
</dbReference>
<dbReference type="KEGG" id="vg:65053197"/>
<evidence type="ECO:0000313" key="3">
    <source>
        <dbReference type="Proteomes" id="UP000321468"/>
    </source>
</evidence>
<organism evidence="2 3">
    <name type="scientific">Escherichia phage Henu7</name>
    <dbReference type="NCBI Taxonomy" id="2589652"/>
    <lineage>
        <taxon>Viruses</taxon>
        <taxon>Duplodnaviria</taxon>
        <taxon>Heunggongvirae</taxon>
        <taxon>Uroviricota</taxon>
        <taxon>Caudoviricetes</taxon>
        <taxon>Drexlerviridae</taxon>
        <taxon>Tempevirinae</taxon>
        <taxon>Henuseptimavirus</taxon>
        <taxon>Henuseptimavirus henu7</taxon>
    </lineage>
</organism>
<feature type="region of interest" description="Disordered" evidence="1">
    <location>
        <begin position="103"/>
        <end position="140"/>
    </location>
</feature>
<sequence>MHIITGEIRKEPRIKQTQNGTLYVVELSERYKDREGNAQYTNYTFFFNARAGSEGMKNWYDEAFQVGKVISVSCEVLKAELREYEGKTYVTMQAADFPKLLFSQRGGAAPQQQSQPRQQAQSQPRKSQEPPIDFDDDIPF</sequence>
<evidence type="ECO:0000313" key="2">
    <source>
        <dbReference type="EMBL" id="QEA09656.1"/>
    </source>
</evidence>
<keyword evidence="3" id="KW-1185">Reference proteome</keyword>
<dbReference type="Gene3D" id="2.40.50.140">
    <property type="entry name" value="Nucleic acid-binding proteins"/>
    <property type="match status" value="1"/>
</dbReference>
<protein>
    <submittedName>
        <fullName evidence="2">Single-stranded DNA binding protein</fullName>
    </submittedName>
</protein>
<name>A0A5B8RLJ3_9CAUD</name>
<dbReference type="Proteomes" id="UP000321468">
    <property type="component" value="Genome"/>
</dbReference>